<dbReference type="EMBL" id="BT122709">
    <property type="protein sequence ID" value="ADE76073.1"/>
    <property type="molecule type" value="mRNA"/>
</dbReference>
<dbReference type="PANTHER" id="PTHR37250:SF1">
    <property type="entry name" value="OS05G0496000 PROTEIN"/>
    <property type="match status" value="1"/>
</dbReference>
<name>D5A954_PICSI</name>
<sequence length="128" mass="13729">MDQAEIKAKVDAVKNSSDPQNSNVEGEASDNEGKDVADELQPTSGIETEDVTKHGIQEKVVGDFNIEAIITEDDVQRAGGFGATDDIGSFLPVALDSTDFEASLRSARDYEEPQGEVSRPGLGWSENK</sequence>
<feature type="compositionally biased region" description="Basic and acidic residues" evidence="1">
    <location>
        <begin position="1"/>
        <end position="12"/>
    </location>
</feature>
<feature type="compositionally biased region" description="Polar residues" evidence="1">
    <location>
        <begin position="14"/>
        <end position="24"/>
    </location>
</feature>
<evidence type="ECO:0000256" key="1">
    <source>
        <dbReference type="SAM" id="MobiDB-lite"/>
    </source>
</evidence>
<organism evidence="2">
    <name type="scientific">Picea sitchensis</name>
    <name type="common">Sitka spruce</name>
    <name type="synonym">Pinus sitchensis</name>
    <dbReference type="NCBI Taxonomy" id="3332"/>
    <lineage>
        <taxon>Eukaryota</taxon>
        <taxon>Viridiplantae</taxon>
        <taxon>Streptophyta</taxon>
        <taxon>Embryophyta</taxon>
        <taxon>Tracheophyta</taxon>
        <taxon>Spermatophyta</taxon>
        <taxon>Pinopsida</taxon>
        <taxon>Pinidae</taxon>
        <taxon>Conifers I</taxon>
        <taxon>Pinales</taxon>
        <taxon>Pinaceae</taxon>
        <taxon>Picea</taxon>
    </lineage>
</organism>
<feature type="region of interest" description="Disordered" evidence="1">
    <location>
        <begin position="1"/>
        <end position="48"/>
    </location>
</feature>
<proteinExistence type="evidence at transcript level"/>
<evidence type="ECO:0000313" key="2">
    <source>
        <dbReference type="EMBL" id="ADE76073.1"/>
    </source>
</evidence>
<accession>D5A954</accession>
<feature type="region of interest" description="Disordered" evidence="1">
    <location>
        <begin position="105"/>
        <end position="128"/>
    </location>
</feature>
<dbReference type="OMA" id="RDSKHCA"/>
<reference evidence="2" key="1">
    <citation type="submission" date="2010-04" db="EMBL/GenBank/DDBJ databases">
        <authorList>
            <person name="Reid K.E."/>
            <person name="Liao N."/>
            <person name="Chan S."/>
            <person name="Docking R."/>
            <person name="Taylor G."/>
            <person name="Moore R."/>
            <person name="Mayo M."/>
            <person name="Munro S."/>
            <person name="King J."/>
            <person name="Yanchuk A."/>
            <person name="Holt R."/>
            <person name="Jones S."/>
            <person name="Marra M."/>
            <person name="Ritland C.E."/>
            <person name="Ritland K."/>
            <person name="Bohlmann J."/>
        </authorList>
    </citation>
    <scope>NUCLEOTIDE SEQUENCE</scope>
    <source>
        <tissue evidence="2">Buds collected with no treatment. Collection October 2007</tissue>
    </source>
</reference>
<dbReference type="PANTHER" id="PTHR37250">
    <property type="entry name" value="OS05G0496000 PROTEIN"/>
    <property type="match status" value="1"/>
</dbReference>
<protein>
    <submittedName>
        <fullName evidence="2">Uncharacterized protein</fullName>
    </submittedName>
</protein>
<dbReference type="AlphaFoldDB" id="D5A954"/>